<feature type="transmembrane region" description="Helical" evidence="4">
    <location>
        <begin position="184"/>
        <end position="207"/>
    </location>
</feature>
<feature type="compositionally biased region" description="Polar residues" evidence="3">
    <location>
        <begin position="427"/>
        <end position="439"/>
    </location>
</feature>
<reference evidence="6" key="1">
    <citation type="journal article" date="2021" name="Sci. Rep.">
        <title>Diploid genomic architecture of Nitzschia inconspicua, an elite biomass production diatom.</title>
        <authorList>
            <person name="Oliver A."/>
            <person name="Podell S."/>
            <person name="Pinowska A."/>
            <person name="Traller J.C."/>
            <person name="Smith S.R."/>
            <person name="McClure R."/>
            <person name="Beliaev A."/>
            <person name="Bohutskyi P."/>
            <person name="Hill E.A."/>
            <person name="Rabines A."/>
            <person name="Zheng H."/>
            <person name="Allen L.Z."/>
            <person name="Kuo A."/>
            <person name="Grigoriev I.V."/>
            <person name="Allen A.E."/>
            <person name="Hazlebeck D."/>
            <person name="Allen E.E."/>
        </authorList>
    </citation>
    <scope>NUCLEOTIDE SEQUENCE</scope>
    <source>
        <strain evidence="6">Hildebrandi</strain>
    </source>
</reference>
<comment type="caution">
    <text evidence="6">The sequence shown here is derived from an EMBL/GenBank/DDBJ whole genome shotgun (WGS) entry which is preliminary data.</text>
</comment>
<dbReference type="Proteomes" id="UP000693970">
    <property type="component" value="Unassembled WGS sequence"/>
</dbReference>
<dbReference type="GO" id="GO:0005737">
    <property type="term" value="C:cytoplasm"/>
    <property type="evidence" value="ECO:0007669"/>
    <property type="project" value="TreeGrafter"/>
</dbReference>
<dbReference type="InterPro" id="IPR045095">
    <property type="entry name" value="ACDP"/>
</dbReference>
<organism evidence="6 7">
    <name type="scientific">Nitzschia inconspicua</name>
    <dbReference type="NCBI Taxonomy" id="303405"/>
    <lineage>
        <taxon>Eukaryota</taxon>
        <taxon>Sar</taxon>
        <taxon>Stramenopiles</taxon>
        <taxon>Ochrophyta</taxon>
        <taxon>Bacillariophyta</taxon>
        <taxon>Bacillariophyceae</taxon>
        <taxon>Bacillariophycidae</taxon>
        <taxon>Bacillariales</taxon>
        <taxon>Bacillariaceae</taxon>
        <taxon>Nitzschia</taxon>
    </lineage>
</organism>
<gene>
    <name evidence="6" type="ORF">IV203_034087</name>
</gene>
<feature type="region of interest" description="Disordered" evidence="3">
    <location>
        <begin position="694"/>
        <end position="783"/>
    </location>
</feature>
<feature type="transmembrane region" description="Helical" evidence="4">
    <location>
        <begin position="301"/>
        <end position="323"/>
    </location>
</feature>
<protein>
    <recommendedName>
        <fullName evidence="5">CNNM transmembrane domain-containing protein</fullName>
    </recommendedName>
</protein>
<feature type="region of interest" description="Disordered" evidence="3">
    <location>
        <begin position="417"/>
        <end position="465"/>
    </location>
</feature>
<feature type="compositionally biased region" description="Polar residues" evidence="3">
    <location>
        <begin position="724"/>
        <end position="740"/>
    </location>
</feature>
<dbReference type="GO" id="GO:0016020">
    <property type="term" value="C:membrane"/>
    <property type="evidence" value="ECO:0007669"/>
    <property type="project" value="UniProtKB-UniRule"/>
</dbReference>
<dbReference type="EMBL" id="JAGRRH010000002">
    <property type="protein sequence ID" value="KAG7373363.1"/>
    <property type="molecule type" value="Genomic_DNA"/>
</dbReference>
<feature type="compositionally biased region" description="Polar residues" evidence="3">
    <location>
        <begin position="29"/>
        <end position="40"/>
    </location>
</feature>
<keyword evidence="2 4" id="KW-1133">Transmembrane helix</keyword>
<sequence length="783" mass="87605">MGRIHQIMSLFVYRTTRNKGTSGEARTVPSATRNDTLQQQQKKKPSNQRIQQQQRRRVGIALLGAIMIVLNMEHISLGAKQLTRSMPMVSNRHLSKVVVDRSQEDYHARLLEDHRGILQQQVVTILDQIGMDSLCETEYGDRIVGCLSSSSVGTNARLLKGAEECGGEDIPWGLSSYEWTTINIVGSVFCVFAVALMSSMFLGFMTLDPLDLRIKIRASLDSEERENAARLLPLVEDHHRLLVTLLLVDAVFYETMPIFLDNLFPSWAAILLSVTVLLVVGEIIPSAIFTGPEQLRLASRMTPLMSFFLKVLYPLAAPLIWLLNSMVPPEDPEEEAYNRGELSALVRIQYEEREEARRAVNFTGLVPSTGKVPNMQSHPKRVSAVGPMKTRGNVLTVTDKSRGWRNLKREIMEAVEQRHHDSHNHNHMSTASSTSSPLHQTFHDRSQRRHRSHSIGSDHESIHSLSTGPAYEQIAPPLHQAEVKMVEGALTMKTKCAWDVYTPLRKIFAVPYDMELDRNSIADIYGEGYSRVPVFERMPPPNEHRQYAMRGILMTRQLIMIDWLDNRPVSSLPLYCPPCISPRMNLIDVLQLLQKGGSHIAFVCAGPDMANKALEEDRAIPIESGFMGLITLEDVLEAILQDHIYDEEDVSDRDLASALLTQWAAKILQRFYRKRVLVKQQQLATSVSGDGEAFLSVSPTDADKDVPASCRSSPRDPASVMALATSTKLATTQSRPTIKSDSIPEEIDLEMAHSSVAASEKTPLLGRLSAHSSLSESRRNDRG</sequence>
<evidence type="ECO:0000256" key="1">
    <source>
        <dbReference type="ARBA" id="ARBA00022737"/>
    </source>
</evidence>
<dbReference type="GO" id="GO:0010960">
    <property type="term" value="P:magnesium ion homeostasis"/>
    <property type="evidence" value="ECO:0007669"/>
    <property type="project" value="InterPro"/>
</dbReference>
<name>A0A9K3Q706_9STRA</name>
<evidence type="ECO:0000313" key="6">
    <source>
        <dbReference type="EMBL" id="KAG7373363.1"/>
    </source>
</evidence>
<evidence type="ECO:0000256" key="2">
    <source>
        <dbReference type="PROSITE-ProRule" id="PRU01193"/>
    </source>
</evidence>
<proteinExistence type="predicted"/>
<keyword evidence="2 4" id="KW-0812">Transmembrane</keyword>
<feature type="transmembrane region" description="Helical" evidence="4">
    <location>
        <begin position="266"/>
        <end position="289"/>
    </location>
</feature>
<dbReference type="InterPro" id="IPR002550">
    <property type="entry name" value="CNNM"/>
</dbReference>
<reference evidence="6" key="2">
    <citation type="submission" date="2021-04" db="EMBL/GenBank/DDBJ databases">
        <authorList>
            <person name="Podell S."/>
        </authorList>
    </citation>
    <scope>NUCLEOTIDE SEQUENCE</scope>
    <source>
        <strain evidence="6">Hildebrandi</strain>
    </source>
</reference>
<feature type="region of interest" description="Disordered" evidence="3">
    <location>
        <begin position="19"/>
        <end position="53"/>
    </location>
</feature>
<evidence type="ECO:0000313" key="7">
    <source>
        <dbReference type="Proteomes" id="UP000693970"/>
    </source>
</evidence>
<dbReference type="OrthoDB" id="5353557at2759"/>
<dbReference type="GO" id="GO:0030026">
    <property type="term" value="P:intracellular manganese ion homeostasis"/>
    <property type="evidence" value="ECO:0007669"/>
    <property type="project" value="TreeGrafter"/>
</dbReference>
<dbReference type="PROSITE" id="PS51846">
    <property type="entry name" value="CNNM"/>
    <property type="match status" value="1"/>
</dbReference>
<evidence type="ECO:0000256" key="4">
    <source>
        <dbReference type="SAM" id="Phobius"/>
    </source>
</evidence>
<dbReference type="PANTHER" id="PTHR12064">
    <property type="entry name" value="METAL TRANSPORTER CNNM"/>
    <property type="match status" value="1"/>
</dbReference>
<accession>A0A9K3Q706</accession>
<feature type="domain" description="CNNM transmembrane" evidence="5">
    <location>
        <begin position="176"/>
        <end position="360"/>
    </location>
</feature>
<keyword evidence="2 4" id="KW-0472">Membrane</keyword>
<evidence type="ECO:0000256" key="3">
    <source>
        <dbReference type="SAM" id="MobiDB-lite"/>
    </source>
</evidence>
<dbReference type="PANTHER" id="PTHR12064:SF97">
    <property type="entry name" value="METAL TRANSPORTER CNNM-5"/>
    <property type="match status" value="1"/>
</dbReference>
<evidence type="ECO:0000259" key="5">
    <source>
        <dbReference type="PROSITE" id="PS51846"/>
    </source>
</evidence>
<keyword evidence="1" id="KW-0677">Repeat</keyword>
<dbReference type="AlphaFoldDB" id="A0A9K3Q706"/>
<dbReference type="Pfam" id="PF01595">
    <property type="entry name" value="CNNM"/>
    <property type="match status" value="1"/>
</dbReference>
<keyword evidence="7" id="KW-1185">Reference proteome</keyword>